<dbReference type="EMBL" id="BSUO01000001">
    <property type="protein sequence ID" value="GMA40120.1"/>
    <property type="molecule type" value="Genomic_DNA"/>
</dbReference>
<dbReference type="Pfam" id="PF04655">
    <property type="entry name" value="APH_6_hur"/>
    <property type="match status" value="1"/>
</dbReference>
<accession>A0ABQ6IQE5</accession>
<comment type="caution">
    <text evidence="1">The sequence shown here is derived from an EMBL/GenBank/DDBJ whole genome shotgun (WGS) entry which is preliminary data.</text>
</comment>
<dbReference type="InterPro" id="IPR011009">
    <property type="entry name" value="Kinase-like_dom_sf"/>
</dbReference>
<gene>
    <name evidence="1" type="ORF">GCM10025883_21650</name>
</gene>
<dbReference type="SUPFAM" id="SSF56112">
    <property type="entry name" value="Protein kinase-like (PK-like)"/>
    <property type="match status" value="1"/>
</dbReference>
<evidence type="ECO:0000313" key="2">
    <source>
        <dbReference type="Proteomes" id="UP001157126"/>
    </source>
</evidence>
<evidence type="ECO:0000313" key="1">
    <source>
        <dbReference type="EMBL" id="GMA40120.1"/>
    </source>
</evidence>
<proteinExistence type="predicted"/>
<keyword evidence="2" id="KW-1185">Reference proteome</keyword>
<sequence length="306" mass="33445">MARVSVEIPEEFRRLVAGRPPEPDVAGDDWLRSLPTLIGDALARWALTPAGTARFGYCALVLPVRREDGSAAALKVGWPHPESRHEHLALRAWDGHGAAHLLAADPATSTMLLEFLEPDRDLEEEDIEQACVTIGTLLARLDRPALPQLDRLSDWAGLHRRFDSPAAAAIPRRFLQQARSGIDGLLEGVDVDARLVHTDLHYENVLAGPRGWTAIDPKPMAAEPAFGVWPALHNRWEEAAAHPAWEVHCRLGWICEAAGIDEDRARAWALVRTVVDAIDAASSGDAGNSDLLTARITLAKALAQRF</sequence>
<organism evidence="1 2">
    <name type="scientific">Mobilicoccus caccae</name>
    <dbReference type="NCBI Taxonomy" id="1859295"/>
    <lineage>
        <taxon>Bacteria</taxon>
        <taxon>Bacillati</taxon>
        <taxon>Actinomycetota</taxon>
        <taxon>Actinomycetes</taxon>
        <taxon>Micrococcales</taxon>
        <taxon>Dermatophilaceae</taxon>
        <taxon>Mobilicoccus</taxon>
    </lineage>
</organism>
<name>A0ABQ6IQE5_9MICO</name>
<reference evidence="2" key="1">
    <citation type="journal article" date="2019" name="Int. J. Syst. Evol. Microbiol.">
        <title>The Global Catalogue of Microorganisms (GCM) 10K type strain sequencing project: providing services to taxonomists for standard genome sequencing and annotation.</title>
        <authorList>
            <consortium name="The Broad Institute Genomics Platform"/>
            <consortium name="The Broad Institute Genome Sequencing Center for Infectious Disease"/>
            <person name="Wu L."/>
            <person name="Ma J."/>
        </authorList>
    </citation>
    <scope>NUCLEOTIDE SEQUENCE [LARGE SCALE GENOMIC DNA]</scope>
    <source>
        <strain evidence="2">NBRC 113072</strain>
    </source>
</reference>
<dbReference type="Proteomes" id="UP001157126">
    <property type="component" value="Unassembled WGS sequence"/>
</dbReference>
<protein>
    <submittedName>
        <fullName evidence="1">Streptomycin 6-kinase</fullName>
    </submittedName>
</protein>
<dbReference type="InterPro" id="IPR006748">
    <property type="entry name" value="NH2Glyco/OHUrea_AB-resist_kin"/>
</dbReference>